<sequence length="104" mass="11804">MYLIIYIVQLLKRVTLWPHGLEPARPSCPLLSPRNLLKFMSFKSRDASVKPIVYLTHAALGVQQVPARHKDALVARAFIYSMSLCIPFLLPGAESGMKKKWLKQ</sequence>
<keyword evidence="2" id="KW-1185">Reference proteome</keyword>
<reference evidence="1" key="1">
    <citation type="submission" date="2023-04" db="EMBL/GenBank/DDBJ databases">
        <authorList>
            <consortium name="ELIXIR-Norway"/>
        </authorList>
    </citation>
    <scope>NUCLEOTIDE SEQUENCE [LARGE SCALE GENOMIC DNA]</scope>
</reference>
<evidence type="ECO:0000313" key="2">
    <source>
        <dbReference type="Proteomes" id="UP001176941"/>
    </source>
</evidence>
<protein>
    <submittedName>
        <fullName evidence="1">Uncharacterized protein</fullName>
    </submittedName>
</protein>
<name>A0ABN8YRF1_RANTA</name>
<organism evidence="1 2">
    <name type="scientific">Rangifer tarandus platyrhynchus</name>
    <name type="common">Svalbard reindeer</name>
    <dbReference type="NCBI Taxonomy" id="3082113"/>
    <lineage>
        <taxon>Eukaryota</taxon>
        <taxon>Metazoa</taxon>
        <taxon>Chordata</taxon>
        <taxon>Craniata</taxon>
        <taxon>Vertebrata</taxon>
        <taxon>Euteleostomi</taxon>
        <taxon>Mammalia</taxon>
        <taxon>Eutheria</taxon>
        <taxon>Laurasiatheria</taxon>
        <taxon>Artiodactyla</taxon>
        <taxon>Ruminantia</taxon>
        <taxon>Pecora</taxon>
        <taxon>Cervidae</taxon>
        <taxon>Odocoileinae</taxon>
        <taxon>Rangifer</taxon>
    </lineage>
</organism>
<dbReference type="EMBL" id="OX459957">
    <property type="protein sequence ID" value="CAI9163948.1"/>
    <property type="molecule type" value="Genomic_DNA"/>
</dbReference>
<proteinExistence type="predicted"/>
<evidence type="ECO:0000313" key="1">
    <source>
        <dbReference type="EMBL" id="CAI9163948.1"/>
    </source>
</evidence>
<gene>
    <name evidence="1" type="ORF">MRATA1EN1_LOCUS12910</name>
</gene>
<accession>A0ABN8YRF1</accession>
<dbReference type="Proteomes" id="UP001176941">
    <property type="component" value="Chromosome 21"/>
</dbReference>